<comment type="similarity">
    <text evidence="1">In the C-terminal section; belongs to the class-I pyridoxal-phosphate-dependent aminotransferase family.</text>
</comment>
<proteinExistence type="inferred from homology"/>
<dbReference type="AlphaFoldDB" id="A0A286H0K6"/>
<keyword evidence="4" id="KW-0238">DNA-binding</keyword>
<dbReference type="PROSITE" id="PS50949">
    <property type="entry name" value="HTH_GNTR"/>
    <property type="match status" value="1"/>
</dbReference>
<dbReference type="CDD" id="cd07377">
    <property type="entry name" value="WHTH_GntR"/>
    <property type="match status" value="1"/>
</dbReference>
<evidence type="ECO:0000259" key="6">
    <source>
        <dbReference type="PROSITE" id="PS50949"/>
    </source>
</evidence>
<dbReference type="InterPro" id="IPR015421">
    <property type="entry name" value="PyrdxlP-dep_Trfase_major"/>
</dbReference>
<dbReference type="InterPro" id="IPR004839">
    <property type="entry name" value="Aminotransferase_I/II_large"/>
</dbReference>
<dbReference type="GO" id="GO:0003700">
    <property type="term" value="F:DNA-binding transcription factor activity"/>
    <property type="evidence" value="ECO:0007669"/>
    <property type="project" value="InterPro"/>
</dbReference>
<evidence type="ECO:0000313" key="7">
    <source>
        <dbReference type="EMBL" id="SOE00834.1"/>
    </source>
</evidence>
<gene>
    <name evidence="7" type="ORF">SAMN05421508_11460</name>
</gene>
<dbReference type="SUPFAM" id="SSF46785">
    <property type="entry name" value="Winged helix' DNA-binding domain"/>
    <property type="match status" value="1"/>
</dbReference>
<dbReference type="Proteomes" id="UP000219621">
    <property type="component" value="Unassembled WGS sequence"/>
</dbReference>
<evidence type="ECO:0000313" key="8">
    <source>
        <dbReference type="Proteomes" id="UP000219621"/>
    </source>
</evidence>
<dbReference type="InterPro" id="IPR036390">
    <property type="entry name" value="WH_DNA-bd_sf"/>
</dbReference>
<dbReference type="InterPro" id="IPR015424">
    <property type="entry name" value="PyrdxlP-dep_Trfase"/>
</dbReference>
<dbReference type="PANTHER" id="PTHR46577">
    <property type="entry name" value="HTH-TYPE TRANSCRIPTIONAL REGULATORY PROTEIN GABR"/>
    <property type="match status" value="1"/>
</dbReference>
<dbReference type="InterPro" id="IPR036388">
    <property type="entry name" value="WH-like_DNA-bd_sf"/>
</dbReference>
<evidence type="ECO:0000256" key="3">
    <source>
        <dbReference type="ARBA" id="ARBA00023015"/>
    </source>
</evidence>
<dbReference type="Pfam" id="PF00392">
    <property type="entry name" value="GntR"/>
    <property type="match status" value="1"/>
</dbReference>
<dbReference type="RefSeq" id="WP_097281390.1">
    <property type="nucleotide sequence ID" value="NZ_OCNJ01000014.1"/>
</dbReference>
<dbReference type="Gene3D" id="3.40.640.10">
    <property type="entry name" value="Type I PLP-dependent aspartate aminotransferase-like (Major domain)"/>
    <property type="match status" value="1"/>
</dbReference>
<reference evidence="8" key="1">
    <citation type="submission" date="2017-09" db="EMBL/GenBank/DDBJ databases">
        <authorList>
            <person name="Varghese N."/>
            <person name="Submissions S."/>
        </authorList>
    </citation>
    <scope>NUCLEOTIDE SEQUENCE [LARGE SCALE GENOMIC DNA]</scope>
    <source>
        <strain evidence="8">USBA 140</strain>
    </source>
</reference>
<dbReference type="GO" id="GO:0003677">
    <property type="term" value="F:DNA binding"/>
    <property type="evidence" value="ECO:0007669"/>
    <property type="project" value="UniProtKB-KW"/>
</dbReference>
<dbReference type="InterPro" id="IPR051446">
    <property type="entry name" value="HTH_trans_reg/aminotransferase"/>
</dbReference>
<keyword evidence="5" id="KW-0804">Transcription</keyword>
<evidence type="ECO:0000256" key="2">
    <source>
        <dbReference type="ARBA" id="ARBA00022898"/>
    </source>
</evidence>
<dbReference type="SMART" id="SM00345">
    <property type="entry name" value="HTH_GNTR"/>
    <property type="match status" value="1"/>
</dbReference>
<keyword evidence="8" id="KW-1185">Reference proteome</keyword>
<accession>A0A286H0K6</accession>
<evidence type="ECO:0000256" key="1">
    <source>
        <dbReference type="ARBA" id="ARBA00005384"/>
    </source>
</evidence>
<dbReference type="SUPFAM" id="SSF53383">
    <property type="entry name" value="PLP-dependent transferases"/>
    <property type="match status" value="1"/>
</dbReference>
<protein>
    <submittedName>
        <fullName evidence="7">Transcriptional regulator, GntR family</fullName>
    </submittedName>
</protein>
<keyword evidence="3" id="KW-0805">Transcription regulation</keyword>
<evidence type="ECO:0000256" key="5">
    <source>
        <dbReference type="ARBA" id="ARBA00023163"/>
    </source>
</evidence>
<sequence>MRPKASWRPFVPEGDAPLADRLAQAIAADITAGRLAAGERLPAHRDLAADIGVAVGTVTRAYALLQRRGLVSGRRGSGMYVAAAPAAPEGPIDLSLNYAPPGLAARQVAAAMAAAAEGIAAGGLASYPLPAGWPGHRRAAAEWITDHRLDTRAEDVLLCHGAQHALSLALAALARPDDVLLAESAVYGCMFNIAGHARLRLSAVPMDHEGVTPDGLAEAIRRTGARLLYLTPGPQVPTGRVMGLARRQEIVALCRRHDLWIVEDDVYAPLTDRALPPLAALAPERVLWVGGLSKVIGPALRLGFLRVPAAVMPRVEHVVASTTLTGPVLAGAVLEQLMADGTAGDLTALLRRETAERLALAHRLLPRFVPADHPLSLHVWLDLPDMEAAERLTRRSLERGVRVTPPGATVLAPEMIAGVRLCLGSVPTQAALAQALEAVAEAASAREPALM</sequence>
<feature type="domain" description="HTH gntR-type" evidence="6">
    <location>
        <begin position="16"/>
        <end position="84"/>
    </location>
</feature>
<dbReference type="CDD" id="cd00609">
    <property type="entry name" value="AAT_like"/>
    <property type="match status" value="1"/>
</dbReference>
<dbReference type="Pfam" id="PF00155">
    <property type="entry name" value="Aminotran_1_2"/>
    <property type="match status" value="1"/>
</dbReference>
<dbReference type="InterPro" id="IPR000524">
    <property type="entry name" value="Tscrpt_reg_HTH_GntR"/>
</dbReference>
<evidence type="ECO:0000256" key="4">
    <source>
        <dbReference type="ARBA" id="ARBA00023125"/>
    </source>
</evidence>
<keyword evidence="2" id="KW-0663">Pyridoxal phosphate</keyword>
<name>A0A286H0K6_9PROT</name>
<dbReference type="PANTHER" id="PTHR46577:SF1">
    <property type="entry name" value="HTH-TYPE TRANSCRIPTIONAL REGULATORY PROTEIN GABR"/>
    <property type="match status" value="1"/>
</dbReference>
<dbReference type="EMBL" id="OCNJ01000014">
    <property type="protein sequence ID" value="SOE00834.1"/>
    <property type="molecule type" value="Genomic_DNA"/>
</dbReference>
<organism evidence="7 8">
    <name type="scientific">Caenispirillum bisanense</name>
    <dbReference type="NCBI Taxonomy" id="414052"/>
    <lineage>
        <taxon>Bacteria</taxon>
        <taxon>Pseudomonadati</taxon>
        <taxon>Pseudomonadota</taxon>
        <taxon>Alphaproteobacteria</taxon>
        <taxon>Rhodospirillales</taxon>
        <taxon>Novispirillaceae</taxon>
        <taxon>Caenispirillum</taxon>
    </lineage>
</organism>
<dbReference type="GO" id="GO:0030170">
    <property type="term" value="F:pyridoxal phosphate binding"/>
    <property type="evidence" value="ECO:0007669"/>
    <property type="project" value="InterPro"/>
</dbReference>
<dbReference type="Gene3D" id="1.10.10.10">
    <property type="entry name" value="Winged helix-like DNA-binding domain superfamily/Winged helix DNA-binding domain"/>
    <property type="match status" value="1"/>
</dbReference>
<dbReference type="OrthoDB" id="9804020at2"/>